<dbReference type="InterPro" id="IPR044298">
    <property type="entry name" value="MIG/MutY"/>
</dbReference>
<comment type="similarity">
    <text evidence="3 14">Belongs to the Nth/MutY family.</text>
</comment>
<evidence type="ECO:0000256" key="12">
    <source>
        <dbReference type="ARBA" id="ARBA00023204"/>
    </source>
</evidence>
<dbReference type="GO" id="GO:0034039">
    <property type="term" value="F:8-oxo-7,8-dihydroguanine DNA N-glycosylase activity"/>
    <property type="evidence" value="ECO:0007669"/>
    <property type="project" value="TreeGrafter"/>
</dbReference>
<dbReference type="Gene3D" id="1.10.340.30">
    <property type="entry name" value="Hypothetical protein, domain 2"/>
    <property type="match status" value="1"/>
</dbReference>
<dbReference type="InterPro" id="IPR004036">
    <property type="entry name" value="Endonuclease-III-like_CS2"/>
</dbReference>
<dbReference type="InterPro" id="IPR005760">
    <property type="entry name" value="A/G_AdeGlyc_MutY"/>
</dbReference>
<evidence type="ECO:0000256" key="6">
    <source>
        <dbReference type="ARBA" id="ARBA00022485"/>
    </source>
</evidence>
<evidence type="ECO:0000256" key="4">
    <source>
        <dbReference type="ARBA" id="ARBA00012045"/>
    </source>
</evidence>
<dbReference type="FunFam" id="1.10.340.30:FF:000002">
    <property type="entry name" value="Adenine DNA glycosylase"/>
    <property type="match status" value="1"/>
</dbReference>
<dbReference type="CDD" id="cd00056">
    <property type="entry name" value="ENDO3c"/>
    <property type="match status" value="1"/>
</dbReference>
<dbReference type="EMBL" id="NRSD01000046">
    <property type="protein sequence ID" value="MBK1646892.1"/>
    <property type="molecule type" value="Genomic_DNA"/>
</dbReference>
<dbReference type="GO" id="GO:0000701">
    <property type="term" value="F:purine-specific mismatch base pair DNA N-glycosylase activity"/>
    <property type="evidence" value="ECO:0007669"/>
    <property type="project" value="UniProtKB-EC"/>
</dbReference>
<dbReference type="SUPFAM" id="SSF48150">
    <property type="entry name" value="DNA-glycosylase"/>
    <property type="match status" value="1"/>
</dbReference>
<comment type="cofactor">
    <cofactor evidence="14">
        <name>[4Fe-4S] cluster</name>
        <dbReference type="ChEBI" id="CHEBI:49883"/>
    </cofactor>
    <text evidence="14">Binds 1 [4Fe-4S] cluster.</text>
</comment>
<keyword evidence="7" id="KW-0479">Metal-binding</keyword>
<dbReference type="PANTHER" id="PTHR42944:SF1">
    <property type="entry name" value="ADENINE DNA GLYCOSYLASE"/>
    <property type="match status" value="1"/>
</dbReference>
<dbReference type="AlphaFoldDB" id="A0A9X1BAE9"/>
<evidence type="ECO:0000256" key="9">
    <source>
        <dbReference type="ARBA" id="ARBA00022801"/>
    </source>
</evidence>
<evidence type="ECO:0000256" key="3">
    <source>
        <dbReference type="ARBA" id="ARBA00008343"/>
    </source>
</evidence>
<evidence type="ECO:0000256" key="10">
    <source>
        <dbReference type="ARBA" id="ARBA00023004"/>
    </source>
</evidence>
<evidence type="ECO:0000256" key="7">
    <source>
        <dbReference type="ARBA" id="ARBA00022723"/>
    </source>
</evidence>
<keyword evidence="17" id="KW-1185">Reference proteome</keyword>
<dbReference type="GO" id="GO:0006298">
    <property type="term" value="P:mismatch repair"/>
    <property type="evidence" value="ECO:0007669"/>
    <property type="project" value="TreeGrafter"/>
</dbReference>
<dbReference type="Gene3D" id="1.10.1670.10">
    <property type="entry name" value="Helix-hairpin-Helix base-excision DNA repair enzymes (C-terminal)"/>
    <property type="match status" value="1"/>
</dbReference>
<dbReference type="GO" id="GO:0032357">
    <property type="term" value="F:oxidized purine DNA binding"/>
    <property type="evidence" value="ECO:0007669"/>
    <property type="project" value="TreeGrafter"/>
</dbReference>
<dbReference type="Pfam" id="PF00633">
    <property type="entry name" value="HHH"/>
    <property type="match status" value="1"/>
</dbReference>
<evidence type="ECO:0000256" key="2">
    <source>
        <dbReference type="ARBA" id="ARBA00002933"/>
    </source>
</evidence>
<evidence type="ECO:0000259" key="15">
    <source>
        <dbReference type="SMART" id="SM00478"/>
    </source>
</evidence>
<proteinExistence type="inferred from homology"/>
<evidence type="ECO:0000256" key="14">
    <source>
        <dbReference type="RuleBase" id="RU365096"/>
    </source>
</evidence>
<evidence type="ECO:0000256" key="11">
    <source>
        <dbReference type="ARBA" id="ARBA00023014"/>
    </source>
</evidence>
<evidence type="ECO:0000313" key="16">
    <source>
        <dbReference type="EMBL" id="MBK1646892.1"/>
    </source>
</evidence>
<evidence type="ECO:0000256" key="8">
    <source>
        <dbReference type="ARBA" id="ARBA00022763"/>
    </source>
</evidence>
<keyword evidence="10 14" id="KW-0408">Iron</keyword>
<evidence type="ECO:0000313" key="17">
    <source>
        <dbReference type="Proteomes" id="UP001138802"/>
    </source>
</evidence>
<comment type="function">
    <text evidence="2">Adenine glycosylase active on G-A mispairs. MutY also corrects error-prone DNA synthesis past GO lesions which are due to the oxidatively damaged form of guanine: 7,8-dihydro-8-oxoguanine (8-oxo-dGTP).</text>
</comment>
<dbReference type="Pfam" id="PF00730">
    <property type="entry name" value="HhH-GPD"/>
    <property type="match status" value="1"/>
</dbReference>
<gene>
    <name evidence="16" type="primary">mutY</name>
    <name evidence="16" type="ORF">CKO25_20145</name>
</gene>
<keyword evidence="8 14" id="KW-0227">DNA damage</keyword>
<keyword evidence="6" id="KW-0004">4Fe-4S</keyword>
<dbReference type="SUPFAM" id="SSF55811">
    <property type="entry name" value="Nudix"/>
    <property type="match status" value="1"/>
</dbReference>
<dbReference type="InterPro" id="IPR000445">
    <property type="entry name" value="HhH_motif"/>
</dbReference>
<dbReference type="InterPro" id="IPR029119">
    <property type="entry name" value="MutY_C"/>
</dbReference>
<dbReference type="CDD" id="cd03431">
    <property type="entry name" value="NUDIX_DNA_Glycosylase_C-MutY"/>
    <property type="match status" value="1"/>
</dbReference>
<dbReference type="GO" id="GO:0006284">
    <property type="term" value="P:base-excision repair"/>
    <property type="evidence" value="ECO:0007669"/>
    <property type="project" value="UniProtKB-UniRule"/>
</dbReference>
<keyword evidence="13 14" id="KW-0326">Glycosidase</keyword>
<reference evidence="16 17" key="1">
    <citation type="journal article" date="2020" name="Microorganisms">
        <title>Osmotic Adaptation and Compatible Solute Biosynthesis of Phototrophic Bacteria as Revealed from Genome Analyses.</title>
        <authorList>
            <person name="Imhoff J.F."/>
            <person name="Rahn T."/>
            <person name="Kunzel S."/>
            <person name="Keller A."/>
            <person name="Neulinger S.C."/>
        </authorList>
    </citation>
    <scope>NUCLEOTIDE SEQUENCE [LARGE SCALE GENOMIC DNA]</scope>
    <source>
        <strain evidence="16 17">DSM 21303</strain>
    </source>
</reference>
<keyword evidence="12" id="KW-0234">DNA repair</keyword>
<evidence type="ECO:0000256" key="1">
    <source>
        <dbReference type="ARBA" id="ARBA00000843"/>
    </source>
</evidence>
<dbReference type="SMART" id="SM00478">
    <property type="entry name" value="ENDO3c"/>
    <property type="match status" value="1"/>
</dbReference>
<dbReference type="EC" id="3.2.2.31" evidence="4 14"/>
<dbReference type="GO" id="GO:0035485">
    <property type="term" value="F:adenine/guanine mispair binding"/>
    <property type="evidence" value="ECO:0007669"/>
    <property type="project" value="TreeGrafter"/>
</dbReference>
<keyword evidence="11" id="KW-0411">Iron-sulfur</keyword>
<keyword evidence="9" id="KW-0378">Hydrolase</keyword>
<dbReference type="InterPro" id="IPR015797">
    <property type="entry name" value="NUDIX_hydrolase-like_dom_sf"/>
</dbReference>
<dbReference type="FunFam" id="1.10.1670.10:FF:000002">
    <property type="entry name" value="Adenine DNA glycosylase"/>
    <property type="match status" value="1"/>
</dbReference>
<evidence type="ECO:0000256" key="5">
    <source>
        <dbReference type="ARBA" id="ARBA00022023"/>
    </source>
</evidence>
<dbReference type="Pfam" id="PF14815">
    <property type="entry name" value="NUDIX_4"/>
    <property type="match status" value="1"/>
</dbReference>
<dbReference type="GO" id="GO:0051539">
    <property type="term" value="F:4 iron, 4 sulfur cluster binding"/>
    <property type="evidence" value="ECO:0007669"/>
    <property type="project" value="UniProtKB-UniRule"/>
</dbReference>
<organism evidence="16 17">
    <name type="scientific">Thiocapsa imhoffii</name>
    <dbReference type="NCBI Taxonomy" id="382777"/>
    <lineage>
        <taxon>Bacteria</taxon>
        <taxon>Pseudomonadati</taxon>
        <taxon>Pseudomonadota</taxon>
        <taxon>Gammaproteobacteria</taxon>
        <taxon>Chromatiales</taxon>
        <taxon>Chromatiaceae</taxon>
        <taxon>Thiocapsa</taxon>
    </lineage>
</organism>
<dbReference type="PANTHER" id="PTHR42944">
    <property type="entry name" value="ADENINE DNA GLYCOSYLASE"/>
    <property type="match status" value="1"/>
</dbReference>
<dbReference type="InterPro" id="IPR003265">
    <property type="entry name" value="HhH-GPD_domain"/>
</dbReference>
<dbReference type="Proteomes" id="UP001138802">
    <property type="component" value="Unassembled WGS sequence"/>
</dbReference>
<accession>A0A9X1BAE9</accession>
<sequence>MSPDWFAQSVLDWFDRHGRRNLPWQRDPSPYRVWVSEIMLQQTQVAVVIPYYERFIEQLPTIPDLAEADEDRLMALWAGLGYYARARNLRRSAVLIRDQHAGVFPEQIESVVALPGIGRSTAGAILSLALGQRHPILDGNVKRVLARVFGVAGWPGHRHVLDRLWSLAEQLTPTERVAAYNQAMMDLGATLCTRRAPDCERCPLAAHCSARHSRRQGELPTPRPRQQRPARTTLMLIVMTPAGELLLEQRSRHGVWGGLWSLPELDPSADPADWCLAHLGARPDRVEMIASRRHNFSHFSLDIRVAAIHLSTPTALIADQPHRRWMTQADTLSYGLPTPVKAILDDFHGERPAHRGDIG</sequence>
<protein>
    <recommendedName>
        <fullName evidence="5 14">Adenine DNA glycosylase</fullName>
        <ecNumber evidence="4 14">3.2.2.31</ecNumber>
    </recommendedName>
</protein>
<dbReference type="Gene3D" id="3.90.79.10">
    <property type="entry name" value="Nucleoside Triphosphate Pyrophosphohydrolase"/>
    <property type="match status" value="1"/>
</dbReference>
<dbReference type="InterPro" id="IPR011257">
    <property type="entry name" value="DNA_glycosylase"/>
</dbReference>
<evidence type="ECO:0000256" key="13">
    <source>
        <dbReference type="ARBA" id="ARBA00023295"/>
    </source>
</evidence>
<name>A0A9X1BAE9_9GAMM</name>
<comment type="caution">
    <text evidence="16">The sequence shown here is derived from an EMBL/GenBank/DDBJ whole genome shotgun (WGS) entry which is preliminary data.</text>
</comment>
<dbReference type="InterPro" id="IPR023170">
    <property type="entry name" value="HhH_base_excis_C"/>
</dbReference>
<dbReference type="NCBIfam" id="TIGR01084">
    <property type="entry name" value="mutY"/>
    <property type="match status" value="1"/>
</dbReference>
<feature type="domain" description="HhH-GPD" evidence="15">
    <location>
        <begin position="39"/>
        <end position="190"/>
    </location>
</feature>
<comment type="catalytic activity">
    <reaction evidence="1 14">
        <text>Hydrolyzes free adenine bases from 7,8-dihydro-8-oxoguanine:adenine mismatched double-stranded DNA, leaving an apurinic site.</text>
        <dbReference type="EC" id="3.2.2.31"/>
    </reaction>
</comment>
<dbReference type="PROSITE" id="PS01155">
    <property type="entry name" value="ENDONUCLEASE_III_2"/>
    <property type="match status" value="1"/>
</dbReference>
<dbReference type="GO" id="GO:0046872">
    <property type="term" value="F:metal ion binding"/>
    <property type="evidence" value="ECO:0007669"/>
    <property type="project" value="UniProtKB-UniRule"/>
</dbReference>